<dbReference type="InterPro" id="IPR006043">
    <property type="entry name" value="NCS2"/>
</dbReference>
<feature type="transmembrane region" description="Helical" evidence="8">
    <location>
        <begin position="503"/>
        <end position="523"/>
    </location>
</feature>
<feature type="transmembrane region" description="Helical" evidence="8">
    <location>
        <begin position="543"/>
        <end position="565"/>
    </location>
</feature>
<evidence type="ECO:0000256" key="8">
    <source>
        <dbReference type="SAM" id="Phobius"/>
    </source>
</evidence>
<feature type="transmembrane region" description="Helical" evidence="8">
    <location>
        <begin position="84"/>
        <end position="106"/>
    </location>
</feature>
<sequence length="617" mass="66743">MDSKDRHEDKVLDESIGESYPRNEFEAYQSPEPPNLWKVFKSQVTTREGWWGDFDWMSMCLPSVFVKKEKRHTPFWGLNSRLPLGLAAVMGFQHSLAMVSGVVTPILIMTGEGSTAFNLDTADQQYLLSAALIASGLLSLIQITRFRLFKSNYYLGTGLLSVVGPNFASIAAVSAVASQMYSSGYCPTEILDDGTTRYLPCRHGWGAILGTSMVCSLFEIAVSFLPPKVLKRIFPPMVSGVTIFLIGCSVISNALKDWAGGSGSCASMPDTGFYSLCPNVDAPHALRWGSAEFIGLGFSVFATIILVENFGSSFMKSAQIVLGLIVGMIIAGATGYVDGSSIDTAPVGTFIWTTTFPISIYGPAVIPFLIVYLDNILESLGDITASCDVSGVEVDGPMFSSRVQGGLLADGINSLISACMTISPMVTFAQNNGIVALTRCANRIAGYFCCFYILLYGIFGKVSATFLAIPSPVLGGMNAFLFASVTVSGIRILAYLKWTRRDRFIATTALALGLGVTLCPGWFSHVFTYSGPNQALQGFLNAVVTVVDTGYCVGSLMAIFLNLVVPHEWGPQTLQQEEEEKKKEREAIREGFMRTNELDEQASASTLPCSSPEPHHH</sequence>
<proteinExistence type="inferred from homology"/>
<dbReference type="PROSITE" id="PS01116">
    <property type="entry name" value="XANTH_URACIL_PERMASE"/>
    <property type="match status" value="1"/>
</dbReference>
<evidence type="ECO:0000256" key="1">
    <source>
        <dbReference type="ARBA" id="ARBA00004141"/>
    </source>
</evidence>
<evidence type="ECO:0000256" key="2">
    <source>
        <dbReference type="ARBA" id="ARBA00008821"/>
    </source>
</evidence>
<dbReference type="PANTHER" id="PTHR42810:SF2">
    <property type="entry name" value="PURINE PERMEASE C1399.01C-RELATED"/>
    <property type="match status" value="1"/>
</dbReference>
<dbReference type="GO" id="GO:0042907">
    <property type="term" value="F:xanthine transmembrane transporter activity"/>
    <property type="evidence" value="ECO:0007669"/>
    <property type="project" value="TreeGrafter"/>
</dbReference>
<feature type="transmembrane region" description="Helical" evidence="8">
    <location>
        <begin position="126"/>
        <end position="146"/>
    </location>
</feature>
<evidence type="ECO:0000256" key="3">
    <source>
        <dbReference type="ARBA" id="ARBA00022448"/>
    </source>
</evidence>
<evidence type="ECO:0000313" key="10">
    <source>
        <dbReference type="Proteomes" id="UP000027586"/>
    </source>
</evidence>
<organism evidence="9 10">
    <name type="scientific">Lichtheimia corymbifera JMRC:FSU:9682</name>
    <dbReference type="NCBI Taxonomy" id="1263082"/>
    <lineage>
        <taxon>Eukaryota</taxon>
        <taxon>Fungi</taxon>
        <taxon>Fungi incertae sedis</taxon>
        <taxon>Mucoromycota</taxon>
        <taxon>Mucoromycotina</taxon>
        <taxon>Mucoromycetes</taxon>
        <taxon>Mucorales</taxon>
        <taxon>Lichtheimiaceae</taxon>
        <taxon>Lichtheimia</taxon>
    </lineage>
</organism>
<evidence type="ECO:0000256" key="7">
    <source>
        <dbReference type="SAM" id="MobiDB-lite"/>
    </source>
</evidence>
<dbReference type="VEuPathDB" id="FungiDB:LCOR_03324.1"/>
<dbReference type="Proteomes" id="UP000027586">
    <property type="component" value="Unassembled WGS sequence"/>
</dbReference>
<feature type="transmembrane region" description="Helical" evidence="8">
    <location>
        <begin position="153"/>
        <end position="177"/>
    </location>
</feature>
<gene>
    <name evidence="9" type="ORF">LCOR_03324.1</name>
</gene>
<keyword evidence="10" id="KW-1185">Reference proteome</keyword>
<dbReference type="GO" id="GO:0005886">
    <property type="term" value="C:plasma membrane"/>
    <property type="evidence" value="ECO:0007669"/>
    <property type="project" value="TreeGrafter"/>
</dbReference>
<feature type="region of interest" description="Disordered" evidence="7">
    <location>
        <begin position="574"/>
        <end position="617"/>
    </location>
</feature>
<evidence type="ECO:0000313" key="9">
    <source>
        <dbReference type="EMBL" id="CDH51764.1"/>
    </source>
</evidence>
<feature type="transmembrane region" description="Helical" evidence="8">
    <location>
        <begin position="205"/>
        <end position="225"/>
    </location>
</feature>
<reference evidence="9" key="1">
    <citation type="submission" date="2013-08" db="EMBL/GenBank/DDBJ databases">
        <title>Gene expansion shapes genome architecture in the human pathogen Lichtheimia corymbifera: an evolutionary genomics analysis in the ancient terrestrial Mucorales (Mucoromycotina).</title>
        <authorList>
            <person name="Schwartze V.U."/>
            <person name="Winter S."/>
            <person name="Shelest E."/>
            <person name="Marcet-Houben M."/>
            <person name="Horn F."/>
            <person name="Wehner S."/>
            <person name="Hoffmann K."/>
            <person name="Riege K."/>
            <person name="Sammeth M."/>
            <person name="Nowrousian M."/>
            <person name="Valiante V."/>
            <person name="Linde J."/>
            <person name="Jacobsen I.D."/>
            <person name="Marz M."/>
            <person name="Brakhage A.A."/>
            <person name="Gabaldon T."/>
            <person name="Bocker S."/>
            <person name="Voigt K."/>
        </authorList>
    </citation>
    <scope>NUCLEOTIDE SEQUENCE [LARGE SCALE GENOMIC DNA]</scope>
    <source>
        <strain evidence="9">FSU 9682</strain>
    </source>
</reference>
<keyword evidence="6 8" id="KW-0472">Membrane</keyword>
<dbReference type="Pfam" id="PF00860">
    <property type="entry name" value="Xan_ur_permease"/>
    <property type="match status" value="1"/>
</dbReference>
<evidence type="ECO:0000256" key="4">
    <source>
        <dbReference type="ARBA" id="ARBA00022692"/>
    </source>
</evidence>
<dbReference type="PANTHER" id="PTHR42810">
    <property type="entry name" value="PURINE PERMEASE C1399.01C-RELATED"/>
    <property type="match status" value="1"/>
</dbReference>
<dbReference type="NCBIfam" id="TIGR00801">
    <property type="entry name" value="ncs2"/>
    <property type="match status" value="1"/>
</dbReference>
<evidence type="ECO:0000256" key="5">
    <source>
        <dbReference type="ARBA" id="ARBA00022989"/>
    </source>
</evidence>
<comment type="similarity">
    <text evidence="2">Belongs to the nucleobase:cation symporter-2 (NCS2) (TC 2.A.40) family.</text>
</comment>
<dbReference type="AlphaFoldDB" id="A0A068RP46"/>
<feature type="compositionally biased region" description="Basic and acidic residues" evidence="7">
    <location>
        <begin position="579"/>
        <end position="592"/>
    </location>
</feature>
<feature type="transmembrane region" description="Helical" evidence="8">
    <location>
        <begin position="288"/>
        <end position="307"/>
    </location>
</feature>
<feature type="transmembrane region" description="Helical" evidence="8">
    <location>
        <begin position="349"/>
        <end position="373"/>
    </location>
</feature>
<feature type="transmembrane region" description="Helical" evidence="8">
    <location>
        <begin position="237"/>
        <end position="255"/>
    </location>
</feature>
<dbReference type="InterPro" id="IPR006042">
    <property type="entry name" value="Xan_ur_permease"/>
</dbReference>
<comment type="subcellular location">
    <subcellularLocation>
        <location evidence="1">Membrane</location>
        <topology evidence="1">Multi-pass membrane protein</topology>
    </subcellularLocation>
</comment>
<keyword evidence="4 8" id="KW-0812">Transmembrane</keyword>
<comment type="caution">
    <text evidence="9">The sequence shown here is derived from an EMBL/GenBank/DDBJ whole genome shotgun (WGS) entry which is preliminary data.</text>
</comment>
<name>A0A068RP46_9FUNG</name>
<keyword evidence="5 8" id="KW-1133">Transmembrane helix</keyword>
<feature type="transmembrane region" description="Helical" evidence="8">
    <location>
        <begin position="475"/>
        <end position="496"/>
    </location>
</feature>
<accession>A0A068RP46</accession>
<dbReference type="OrthoDB" id="1641903at2759"/>
<keyword evidence="3" id="KW-0813">Transport</keyword>
<dbReference type="EMBL" id="CBTN010000011">
    <property type="protein sequence ID" value="CDH51764.1"/>
    <property type="molecule type" value="Genomic_DNA"/>
</dbReference>
<feature type="transmembrane region" description="Helical" evidence="8">
    <location>
        <begin position="444"/>
        <end position="469"/>
    </location>
</feature>
<feature type="transmembrane region" description="Helical" evidence="8">
    <location>
        <begin position="319"/>
        <end position="337"/>
    </location>
</feature>
<dbReference type="STRING" id="1263082.A0A068RP46"/>
<protein>
    <submittedName>
        <fullName evidence="9">Purine permease</fullName>
    </submittedName>
</protein>
<evidence type="ECO:0000256" key="6">
    <source>
        <dbReference type="ARBA" id="ARBA00023136"/>
    </source>
</evidence>
<dbReference type="GO" id="GO:0000324">
    <property type="term" value="C:fungal-type vacuole"/>
    <property type="evidence" value="ECO:0007669"/>
    <property type="project" value="TreeGrafter"/>
</dbReference>